<dbReference type="GO" id="GO:0008757">
    <property type="term" value="F:S-adenosylmethionine-dependent methyltransferase activity"/>
    <property type="evidence" value="ECO:0007669"/>
    <property type="project" value="InterPro"/>
</dbReference>
<dbReference type="CDD" id="cd02440">
    <property type="entry name" value="AdoMet_MTases"/>
    <property type="match status" value="1"/>
</dbReference>
<feature type="domain" description="Methyltransferase small" evidence="3">
    <location>
        <begin position="27"/>
        <end position="196"/>
    </location>
</feature>
<dbReference type="AlphaFoldDB" id="A0A1Q5Q6C8"/>
<keyword evidence="2" id="KW-0808">Transferase</keyword>
<dbReference type="Proteomes" id="UP000185628">
    <property type="component" value="Unassembled WGS sequence"/>
</dbReference>
<keyword evidence="1" id="KW-0489">Methyltransferase</keyword>
<protein>
    <recommendedName>
        <fullName evidence="3">Methyltransferase small domain-containing protein</fullName>
    </recommendedName>
</protein>
<organism evidence="4 5">
    <name type="scientific">Bowdeniella nasicola</name>
    <dbReference type="NCBI Taxonomy" id="208480"/>
    <lineage>
        <taxon>Bacteria</taxon>
        <taxon>Bacillati</taxon>
        <taxon>Actinomycetota</taxon>
        <taxon>Actinomycetes</taxon>
        <taxon>Actinomycetales</taxon>
        <taxon>Actinomycetaceae</taxon>
        <taxon>Bowdeniella</taxon>
    </lineage>
</organism>
<dbReference type="PANTHER" id="PTHR47816:SF4">
    <property type="entry name" value="RIBOSOMAL RNA SMALL SUBUNIT METHYLTRANSFERASE C"/>
    <property type="match status" value="1"/>
</dbReference>
<dbReference type="OrthoDB" id="9764961at2"/>
<evidence type="ECO:0000256" key="2">
    <source>
        <dbReference type="ARBA" id="ARBA00022679"/>
    </source>
</evidence>
<dbReference type="Pfam" id="PF05175">
    <property type="entry name" value="MTS"/>
    <property type="match status" value="1"/>
</dbReference>
<dbReference type="RefSeq" id="WP_073715416.1">
    <property type="nucleotide sequence ID" value="NZ_MQVR01000001.1"/>
</dbReference>
<evidence type="ECO:0000259" key="3">
    <source>
        <dbReference type="Pfam" id="PF05175"/>
    </source>
</evidence>
<comment type="caution">
    <text evidence="4">The sequence shown here is derived from an EMBL/GenBank/DDBJ whole genome shotgun (WGS) entry which is preliminary data.</text>
</comment>
<sequence length="201" mass="21899">MAHYFDESPASDARRKTLRVTLADREVSVETASGVFSPGHIDLGTRQLLRAASDLPEKGIFVDLGCGWGPIALDMALRRPAARVFAVDINERALELTAANAEKLGLSNVHPLPSEQALADDHLKRIDVLRSNPPIRIGKKALHELLVAWLPRLAPDGLAELVVAKNLGADSLAAWIEKELGMSCEKQSSRKGFRILAATRR</sequence>
<proteinExistence type="predicted"/>
<evidence type="ECO:0000313" key="5">
    <source>
        <dbReference type="Proteomes" id="UP000185628"/>
    </source>
</evidence>
<evidence type="ECO:0000256" key="1">
    <source>
        <dbReference type="ARBA" id="ARBA00022603"/>
    </source>
</evidence>
<dbReference type="EMBL" id="MQVR01000001">
    <property type="protein sequence ID" value="OKL55190.1"/>
    <property type="molecule type" value="Genomic_DNA"/>
</dbReference>
<dbReference type="PANTHER" id="PTHR47816">
    <property type="entry name" value="RIBOSOMAL RNA SMALL SUBUNIT METHYLTRANSFERASE C"/>
    <property type="match status" value="1"/>
</dbReference>
<name>A0A1Q5Q6C8_9ACTO</name>
<accession>A0A1Q5Q6C8</accession>
<keyword evidence="5" id="KW-1185">Reference proteome</keyword>
<dbReference type="GO" id="GO:0032259">
    <property type="term" value="P:methylation"/>
    <property type="evidence" value="ECO:0007669"/>
    <property type="project" value="UniProtKB-KW"/>
</dbReference>
<dbReference type="SUPFAM" id="SSF53335">
    <property type="entry name" value="S-adenosyl-L-methionine-dependent methyltransferases"/>
    <property type="match status" value="1"/>
</dbReference>
<dbReference type="Gene3D" id="3.40.50.150">
    <property type="entry name" value="Vaccinia Virus protein VP39"/>
    <property type="match status" value="1"/>
</dbReference>
<dbReference type="InterPro" id="IPR029063">
    <property type="entry name" value="SAM-dependent_MTases_sf"/>
</dbReference>
<dbReference type="InterPro" id="IPR046977">
    <property type="entry name" value="RsmC/RlmG"/>
</dbReference>
<gene>
    <name evidence="4" type="ORF">BSZ39_00360</name>
</gene>
<dbReference type="InterPro" id="IPR007848">
    <property type="entry name" value="Small_mtfrase_dom"/>
</dbReference>
<reference evidence="5" key="1">
    <citation type="submission" date="2016-12" db="EMBL/GenBank/DDBJ databases">
        <authorList>
            <person name="Meng X."/>
        </authorList>
    </citation>
    <scope>NUCLEOTIDE SEQUENCE [LARGE SCALE GENOMIC DNA]</scope>
    <source>
        <strain evidence="5">DSM 19116</strain>
    </source>
</reference>
<evidence type="ECO:0000313" key="4">
    <source>
        <dbReference type="EMBL" id="OKL55190.1"/>
    </source>
</evidence>